<gene>
    <name evidence="2" type="ORF">M407DRAFT_247166</name>
</gene>
<sequence>LPPLPSPLSISELTSLPPLPYYATGPRHQRQEAPQPATLQAPPVDPFPHTEPDLKSGDARDRNIRMIIMKNLDGTDFFSNSDKLFNYSAFRKINIFLLARDCPALNPEPAGNGLISTTETMFVFKDASDVQSVLAAWRMRPVELHNLRIYEGGSTGHQQNTPAQSTLQEIMALDVPSSSRGRGTLRGTYRTSRGSGGGRGRGGWY</sequence>
<dbReference type="EMBL" id="KN823861">
    <property type="protein sequence ID" value="KIO15711.1"/>
    <property type="molecule type" value="Genomic_DNA"/>
</dbReference>
<protein>
    <submittedName>
        <fullName evidence="2">Uncharacterized protein</fullName>
    </submittedName>
</protein>
<feature type="non-terminal residue" evidence="2">
    <location>
        <position position="1"/>
    </location>
</feature>
<evidence type="ECO:0000313" key="3">
    <source>
        <dbReference type="Proteomes" id="UP000054248"/>
    </source>
</evidence>
<dbReference type="AlphaFoldDB" id="A0A0C3Q078"/>
<name>A0A0C3Q078_9AGAM</name>
<evidence type="ECO:0000313" key="2">
    <source>
        <dbReference type="EMBL" id="KIO15711.1"/>
    </source>
</evidence>
<accession>A0A0C3Q078</accession>
<dbReference type="HOGENOM" id="CLU_1273083_0_0_1"/>
<dbReference type="Proteomes" id="UP000054248">
    <property type="component" value="Unassembled WGS sequence"/>
</dbReference>
<feature type="compositionally biased region" description="Low complexity" evidence="1">
    <location>
        <begin position="177"/>
        <end position="193"/>
    </location>
</feature>
<reference evidence="3" key="2">
    <citation type="submission" date="2015-01" db="EMBL/GenBank/DDBJ databases">
        <title>Evolutionary Origins and Diversification of the Mycorrhizal Mutualists.</title>
        <authorList>
            <consortium name="DOE Joint Genome Institute"/>
            <consortium name="Mycorrhizal Genomics Consortium"/>
            <person name="Kohler A."/>
            <person name="Kuo A."/>
            <person name="Nagy L.G."/>
            <person name="Floudas D."/>
            <person name="Copeland A."/>
            <person name="Barry K.W."/>
            <person name="Cichocki N."/>
            <person name="Veneault-Fourrey C."/>
            <person name="LaButti K."/>
            <person name="Lindquist E.A."/>
            <person name="Lipzen A."/>
            <person name="Lundell T."/>
            <person name="Morin E."/>
            <person name="Murat C."/>
            <person name="Riley R."/>
            <person name="Ohm R."/>
            <person name="Sun H."/>
            <person name="Tunlid A."/>
            <person name="Henrissat B."/>
            <person name="Grigoriev I.V."/>
            <person name="Hibbett D.S."/>
            <person name="Martin F."/>
        </authorList>
    </citation>
    <scope>NUCLEOTIDE SEQUENCE [LARGE SCALE GENOMIC DNA]</scope>
    <source>
        <strain evidence="3">MUT 4182</strain>
    </source>
</reference>
<proteinExistence type="predicted"/>
<feature type="region of interest" description="Disordered" evidence="1">
    <location>
        <begin position="14"/>
        <end position="59"/>
    </location>
</feature>
<reference evidence="2 3" key="1">
    <citation type="submission" date="2014-04" db="EMBL/GenBank/DDBJ databases">
        <authorList>
            <consortium name="DOE Joint Genome Institute"/>
            <person name="Kuo A."/>
            <person name="Girlanda M."/>
            <person name="Perotto S."/>
            <person name="Kohler A."/>
            <person name="Nagy L.G."/>
            <person name="Floudas D."/>
            <person name="Copeland A."/>
            <person name="Barry K.W."/>
            <person name="Cichocki N."/>
            <person name="Veneault-Fourrey C."/>
            <person name="LaButti K."/>
            <person name="Lindquist E.A."/>
            <person name="Lipzen A."/>
            <person name="Lundell T."/>
            <person name="Morin E."/>
            <person name="Murat C."/>
            <person name="Sun H."/>
            <person name="Tunlid A."/>
            <person name="Henrissat B."/>
            <person name="Grigoriev I.V."/>
            <person name="Hibbett D.S."/>
            <person name="Martin F."/>
            <person name="Nordberg H.P."/>
            <person name="Cantor M.N."/>
            <person name="Hua S.X."/>
        </authorList>
    </citation>
    <scope>NUCLEOTIDE SEQUENCE [LARGE SCALE GENOMIC DNA]</scope>
    <source>
        <strain evidence="2 3">MUT 4182</strain>
    </source>
</reference>
<feature type="compositionally biased region" description="Basic and acidic residues" evidence="1">
    <location>
        <begin position="48"/>
        <end position="59"/>
    </location>
</feature>
<feature type="region of interest" description="Disordered" evidence="1">
    <location>
        <begin position="177"/>
        <end position="205"/>
    </location>
</feature>
<evidence type="ECO:0000256" key="1">
    <source>
        <dbReference type="SAM" id="MobiDB-lite"/>
    </source>
</evidence>
<keyword evidence="3" id="KW-1185">Reference proteome</keyword>
<organism evidence="2 3">
    <name type="scientific">Tulasnella calospora MUT 4182</name>
    <dbReference type="NCBI Taxonomy" id="1051891"/>
    <lineage>
        <taxon>Eukaryota</taxon>
        <taxon>Fungi</taxon>
        <taxon>Dikarya</taxon>
        <taxon>Basidiomycota</taxon>
        <taxon>Agaricomycotina</taxon>
        <taxon>Agaricomycetes</taxon>
        <taxon>Cantharellales</taxon>
        <taxon>Tulasnellaceae</taxon>
        <taxon>Tulasnella</taxon>
    </lineage>
</organism>
<feature type="compositionally biased region" description="Gly residues" evidence="1">
    <location>
        <begin position="194"/>
        <end position="205"/>
    </location>
</feature>